<evidence type="ECO:0000313" key="2">
    <source>
        <dbReference type="Proteomes" id="UP001056120"/>
    </source>
</evidence>
<dbReference type="EMBL" id="CM042042">
    <property type="protein sequence ID" value="KAI3704820.1"/>
    <property type="molecule type" value="Genomic_DNA"/>
</dbReference>
<protein>
    <submittedName>
        <fullName evidence="1">Uncharacterized protein</fullName>
    </submittedName>
</protein>
<dbReference type="Proteomes" id="UP001056120">
    <property type="component" value="Linkage Group LG25"/>
</dbReference>
<organism evidence="1 2">
    <name type="scientific">Smallanthus sonchifolius</name>
    <dbReference type="NCBI Taxonomy" id="185202"/>
    <lineage>
        <taxon>Eukaryota</taxon>
        <taxon>Viridiplantae</taxon>
        <taxon>Streptophyta</taxon>
        <taxon>Embryophyta</taxon>
        <taxon>Tracheophyta</taxon>
        <taxon>Spermatophyta</taxon>
        <taxon>Magnoliopsida</taxon>
        <taxon>eudicotyledons</taxon>
        <taxon>Gunneridae</taxon>
        <taxon>Pentapetalae</taxon>
        <taxon>asterids</taxon>
        <taxon>campanulids</taxon>
        <taxon>Asterales</taxon>
        <taxon>Asteraceae</taxon>
        <taxon>Asteroideae</taxon>
        <taxon>Heliantheae alliance</taxon>
        <taxon>Millerieae</taxon>
        <taxon>Smallanthus</taxon>
    </lineage>
</organism>
<evidence type="ECO:0000313" key="1">
    <source>
        <dbReference type="EMBL" id="KAI3704820.1"/>
    </source>
</evidence>
<gene>
    <name evidence="1" type="ORF">L1987_75049</name>
</gene>
<accession>A0ACB9A5D7</accession>
<keyword evidence="2" id="KW-1185">Reference proteome</keyword>
<reference evidence="2" key="1">
    <citation type="journal article" date="2022" name="Mol. Ecol. Resour.">
        <title>The genomes of chicory, endive, great burdock and yacon provide insights into Asteraceae palaeo-polyploidization history and plant inulin production.</title>
        <authorList>
            <person name="Fan W."/>
            <person name="Wang S."/>
            <person name="Wang H."/>
            <person name="Wang A."/>
            <person name="Jiang F."/>
            <person name="Liu H."/>
            <person name="Zhao H."/>
            <person name="Xu D."/>
            <person name="Zhang Y."/>
        </authorList>
    </citation>
    <scope>NUCLEOTIDE SEQUENCE [LARGE SCALE GENOMIC DNA]</scope>
    <source>
        <strain evidence="2">cv. Yunnan</strain>
    </source>
</reference>
<name>A0ACB9A5D7_9ASTR</name>
<reference evidence="1 2" key="2">
    <citation type="journal article" date="2022" name="Mol. Ecol. Resour.">
        <title>The genomes of chicory, endive, great burdock and yacon provide insights into Asteraceae paleo-polyploidization history and plant inulin production.</title>
        <authorList>
            <person name="Fan W."/>
            <person name="Wang S."/>
            <person name="Wang H."/>
            <person name="Wang A."/>
            <person name="Jiang F."/>
            <person name="Liu H."/>
            <person name="Zhao H."/>
            <person name="Xu D."/>
            <person name="Zhang Y."/>
        </authorList>
    </citation>
    <scope>NUCLEOTIDE SEQUENCE [LARGE SCALE GENOMIC DNA]</scope>
    <source>
        <strain evidence="2">cv. Yunnan</strain>
        <tissue evidence="1">Leaves</tissue>
    </source>
</reference>
<sequence>MTGYYGSSSLSNLSPLAPPFTVVRSNHNKPVVNSNLVSDFNDPPYSHSTAGQEFFGDSPAIDPAIDHWSTFTRISKRVDDSLFYNFDEAKPFHRPYASRVKNDDIPLVSFSETSSDLFSTSGLVYSGETDYTRNLSGLEYNPDPNPNKEVILSRLSLPEEKSAGKMVKDGSFFLGEANTAASLAYNSYMNQGAYGTESLSKGKDDHSVLRYADIIRRANNNGKSDGTSSFANNHSRLDSVEFPKGDSHFRAFPVLSESHSSLIQSPEDPFWNSQKLNPPYEKRYRHMFEDLKSTTKSSPIVIKSPAAAVTASSASSKSLEIGNAAGVLKISDVAVGSSHKILKEKDELHLPQLSFQIGTTDAAPFSIKDSKLSPSSDQLNFEFKAKPSVLQIPDINIPDAANSLDHHHPAEDSPCWKGTPSLPFGSPEAQPSTKKLQKGTNIQGTDYSYNNHSSDGKTSSSPIPFHSGVGDVVDSLKVRDGGDDANSQIPKLNLTNTEEAVLLLAEMYGETVDKKVNASVLVKAISNISDLLLRACSNEALKEHDREALDHVTRNLGMCMSRHVQVAAASTNKPMSTHSNISQESQVRKETSGMLQDGEQHAHHQKMKSDVCGESVKNLLEHASLRDLDPPKGDNMVQAIKKVLDENLESEMELPSETTLLYKNLWLEAEAELCCLSYRARFERLKRETQKEKPHKSTATGDASAIQETSRSSNGSTFLKADNIKTSNAQHIDAVNVYGGQNPVKKGHVADVKVTGSGVTMQHQLRKDDGDSGVDSLVMARFNILKNREDSITIDLEEAGACGEGEIRFQDQEAAAAAAAMGSGSDWEHILKDEFTWC</sequence>
<comment type="caution">
    <text evidence="1">The sequence shown here is derived from an EMBL/GenBank/DDBJ whole genome shotgun (WGS) entry which is preliminary data.</text>
</comment>
<proteinExistence type="predicted"/>